<dbReference type="CDD" id="cd24085">
    <property type="entry name" value="ASKHA_NBD_PanK-II_bac"/>
    <property type="match status" value="1"/>
</dbReference>
<proteinExistence type="predicted"/>
<evidence type="ECO:0000256" key="6">
    <source>
        <dbReference type="ARBA" id="ARBA00022993"/>
    </source>
</evidence>
<dbReference type="GO" id="GO:0005829">
    <property type="term" value="C:cytosol"/>
    <property type="evidence" value="ECO:0007669"/>
    <property type="project" value="TreeGrafter"/>
</dbReference>
<gene>
    <name evidence="7" type="primary">coaW</name>
    <name evidence="7" type="ORF">H7C18_23290</name>
</gene>
<reference evidence="7 8" key="1">
    <citation type="submission" date="2020-08" db="EMBL/GenBank/DDBJ databases">
        <title>Cohnella phylogeny.</title>
        <authorList>
            <person name="Dunlap C."/>
        </authorList>
    </citation>
    <scope>NUCLEOTIDE SEQUENCE [LARGE SCALE GENOMIC DNA]</scope>
    <source>
        <strain evidence="7 8">CBP 2801</strain>
    </source>
</reference>
<dbReference type="PIRSF" id="PIRSF036940">
    <property type="entry name" value="PanK_bac_aCoA"/>
    <property type="match status" value="1"/>
</dbReference>
<dbReference type="GO" id="GO:0005524">
    <property type="term" value="F:ATP binding"/>
    <property type="evidence" value="ECO:0007669"/>
    <property type="project" value="UniProtKB-KW"/>
</dbReference>
<dbReference type="SUPFAM" id="SSF53067">
    <property type="entry name" value="Actin-like ATPase domain"/>
    <property type="match status" value="1"/>
</dbReference>
<evidence type="ECO:0000256" key="5">
    <source>
        <dbReference type="ARBA" id="ARBA00022840"/>
    </source>
</evidence>
<evidence type="ECO:0000313" key="7">
    <source>
        <dbReference type="EMBL" id="MBB6733854.1"/>
    </source>
</evidence>
<keyword evidence="4 7" id="KW-0418">Kinase</keyword>
<dbReference type="Gene3D" id="3.30.420.40">
    <property type="match status" value="1"/>
</dbReference>
<keyword evidence="8" id="KW-1185">Reference proteome</keyword>
<keyword evidence="1" id="KW-0963">Cytoplasm</keyword>
<dbReference type="InterPro" id="IPR011602">
    <property type="entry name" value="Type_II_PanK_bac"/>
</dbReference>
<dbReference type="AlphaFoldDB" id="A0A7X0VX33"/>
<evidence type="ECO:0000313" key="8">
    <source>
        <dbReference type="Proteomes" id="UP000564644"/>
    </source>
</evidence>
<organism evidence="7 8">
    <name type="scientific">Cohnella zeiphila</name>
    <dbReference type="NCBI Taxonomy" id="2761120"/>
    <lineage>
        <taxon>Bacteria</taxon>
        <taxon>Bacillati</taxon>
        <taxon>Bacillota</taxon>
        <taxon>Bacilli</taxon>
        <taxon>Bacillales</taxon>
        <taxon>Paenibacillaceae</taxon>
        <taxon>Cohnella</taxon>
    </lineage>
</organism>
<dbReference type="NCBIfam" id="NF009842">
    <property type="entry name" value="PRK13317.1"/>
    <property type="match status" value="1"/>
</dbReference>
<keyword evidence="2 7" id="KW-0808">Transferase</keyword>
<dbReference type="PANTHER" id="PTHR12280:SF20">
    <property type="entry name" value="4'-PHOSPHOPANTETHEINE PHOSPHATASE"/>
    <property type="match status" value="1"/>
</dbReference>
<dbReference type="PANTHER" id="PTHR12280">
    <property type="entry name" value="PANTOTHENATE KINASE"/>
    <property type="match status" value="1"/>
</dbReference>
<sequence>MKIGVDAGGTLVKVACEKGGAIEYFKRPSSELRAVADWLREQEGAAVCLTGGRAAALKSLAGIPVAETVEFEATCRGASRLLSDAGAEPDSFLLTNVGTGTSIHHVANGRQRRVGGTGVGGGTIIGLARLLTGQTDFDAVVRLAAQGRRDRIDLTVNHIYEGAEPPIPGDLTASNFGRVLSLASSERLSEEDLLASVIGLVGETAATVSVLAASSCGVSSILFVGSSFIRNDLLRDVVKRYTVLRGGSPLFVEGGEYSGALGALLSLD</sequence>
<keyword evidence="5" id="KW-0067">ATP-binding</keyword>
<keyword evidence="6" id="KW-0173">Coenzyme A biosynthesis</keyword>
<dbReference type="EMBL" id="JACJVO010000031">
    <property type="protein sequence ID" value="MBB6733854.1"/>
    <property type="molecule type" value="Genomic_DNA"/>
</dbReference>
<dbReference type="EC" id="2.7.1.33" evidence="7"/>
<evidence type="ECO:0000256" key="2">
    <source>
        <dbReference type="ARBA" id="ARBA00022679"/>
    </source>
</evidence>
<evidence type="ECO:0000256" key="3">
    <source>
        <dbReference type="ARBA" id="ARBA00022741"/>
    </source>
</evidence>
<dbReference type="InterPro" id="IPR004567">
    <property type="entry name" value="Type_II_PanK"/>
</dbReference>
<dbReference type="Proteomes" id="UP000564644">
    <property type="component" value="Unassembled WGS sequence"/>
</dbReference>
<evidence type="ECO:0000256" key="4">
    <source>
        <dbReference type="ARBA" id="ARBA00022777"/>
    </source>
</evidence>
<dbReference type="GO" id="GO:0015937">
    <property type="term" value="P:coenzyme A biosynthetic process"/>
    <property type="evidence" value="ECO:0007669"/>
    <property type="project" value="UniProtKB-KW"/>
</dbReference>
<dbReference type="Pfam" id="PF03630">
    <property type="entry name" value="Fumble"/>
    <property type="match status" value="1"/>
</dbReference>
<dbReference type="GO" id="GO:0004594">
    <property type="term" value="F:pantothenate kinase activity"/>
    <property type="evidence" value="ECO:0007669"/>
    <property type="project" value="UniProtKB-EC"/>
</dbReference>
<name>A0A7X0VX33_9BACL</name>
<protein>
    <submittedName>
        <fullName evidence="7">Type II pantothenate kinase</fullName>
        <ecNumber evidence="7">2.7.1.33</ecNumber>
    </submittedName>
</protein>
<keyword evidence="3" id="KW-0547">Nucleotide-binding</keyword>
<accession>A0A7X0VX33</accession>
<dbReference type="InterPro" id="IPR043129">
    <property type="entry name" value="ATPase_NBD"/>
</dbReference>
<evidence type="ECO:0000256" key="1">
    <source>
        <dbReference type="ARBA" id="ARBA00022490"/>
    </source>
</evidence>
<comment type="caution">
    <text evidence="7">The sequence shown here is derived from an EMBL/GenBank/DDBJ whole genome shotgun (WGS) entry which is preliminary data.</text>
</comment>